<evidence type="ECO:0008006" key="3">
    <source>
        <dbReference type="Google" id="ProtNLM"/>
    </source>
</evidence>
<accession>A0A7W8DVQ5</accession>
<comment type="caution">
    <text evidence="1">The sequence shown here is derived from an EMBL/GenBank/DDBJ whole genome shotgun (WGS) entry which is preliminary data.</text>
</comment>
<keyword evidence="2" id="KW-1185">Reference proteome</keyword>
<dbReference type="AlphaFoldDB" id="A0A7W8DVQ5"/>
<evidence type="ECO:0000313" key="2">
    <source>
        <dbReference type="Proteomes" id="UP000535406"/>
    </source>
</evidence>
<dbReference type="Proteomes" id="UP000535406">
    <property type="component" value="Unassembled WGS sequence"/>
</dbReference>
<gene>
    <name evidence="1" type="ORF">HNQ66_003441</name>
</gene>
<protein>
    <recommendedName>
        <fullName evidence="3">Gene transfer agent family protein</fullName>
    </recommendedName>
</protein>
<evidence type="ECO:0000313" key="1">
    <source>
        <dbReference type="EMBL" id="MBB5044028.1"/>
    </source>
</evidence>
<dbReference type="EMBL" id="JACHIK010000013">
    <property type="protein sequence ID" value="MBB5044028.1"/>
    <property type="molecule type" value="Genomic_DNA"/>
</dbReference>
<dbReference type="RefSeq" id="WP_184145387.1">
    <property type="nucleotide sequence ID" value="NZ_JACHIK010000013.1"/>
</dbReference>
<sequence length="120" mass="12745">MDEAMLSRPAMTAVTLLFGDGEYTFNLTWGCVVEWEKTTGRSLFATFKAMLSGGDIPLECIRETIRLGLIGGGMAPVDALKKVKFYVEGRPFAESYGTALAIAGAALFGADKIEAAVAEG</sequence>
<organism evidence="1 2">
    <name type="scientific">Shinella fusca</name>
    <dbReference type="NCBI Taxonomy" id="544480"/>
    <lineage>
        <taxon>Bacteria</taxon>
        <taxon>Pseudomonadati</taxon>
        <taxon>Pseudomonadota</taxon>
        <taxon>Alphaproteobacteria</taxon>
        <taxon>Hyphomicrobiales</taxon>
        <taxon>Rhizobiaceae</taxon>
        <taxon>Shinella</taxon>
    </lineage>
</organism>
<dbReference type="InterPro" id="IPR021791">
    <property type="entry name" value="Phage_TAC_11"/>
</dbReference>
<dbReference type="Pfam" id="PF11836">
    <property type="entry name" value="Phage_TAC_11"/>
    <property type="match status" value="1"/>
</dbReference>
<name>A0A7W8DVQ5_9HYPH</name>
<reference evidence="1 2" key="1">
    <citation type="submission" date="2020-08" db="EMBL/GenBank/DDBJ databases">
        <title>Genomic Encyclopedia of Type Strains, Phase IV (KMG-IV): sequencing the most valuable type-strain genomes for metagenomic binning, comparative biology and taxonomic classification.</title>
        <authorList>
            <person name="Goeker M."/>
        </authorList>
    </citation>
    <scope>NUCLEOTIDE SEQUENCE [LARGE SCALE GENOMIC DNA]</scope>
    <source>
        <strain evidence="1 2">DSM 21319</strain>
    </source>
</reference>
<proteinExistence type="predicted"/>